<dbReference type="AlphaFoldDB" id="A0A937W664"/>
<dbReference type="CDD" id="cd06260">
    <property type="entry name" value="DUF820-like"/>
    <property type="match status" value="1"/>
</dbReference>
<evidence type="ECO:0000259" key="1">
    <source>
        <dbReference type="Pfam" id="PF05685"/>
    </source>
</evidence>
<evidence type="ECO:0000313" key="2">
    <source>
        <dbReference type="EMBL" id="MBM3226460.1"/>
    </source>
</evidence>
<keyword evidence="2" id="KW-0540">Nuclease</keyword>
<reference evidence="2" key="1">
    <citation type="submission" date="2019-03" db="EMBL/GenBank/DDBJ databases">
        <title>Lake Tanganyika Metagenome-Assembled Genomes (MAGs).</title>
        <authorList>
            <person name="Tran P."/>
        </authorList>
    </citation>
    <scope>NUCLEOTIDE SEQUENCE</scope>
    <source>
        <strain evidence="2">K_DeepCast_65m_m2_066</strain>
    </source>
</reference>
<dbReference type="EMBL" id="VGLS01000916">
    <property type="protein sequence ID" value="MBM3226460.1"/>
    <property type="molecule type" value="Genomic_DNA"/>
</dbReference>
<feature type="domain" description="Putative restriction endonuclease" evidence="1">
    <location>
        <begin position="39"/>
        <end position="209"/>
    </location>
</feature>
<dbReference type="InterPro" id="IPR008538">
    <property type="entry name" value="Uma2"/>
</dbReference>
<dbReference type="InterPro" id="IPR012296">
    <property type="entry name" value="Nuclease_put_TT1808"/>
</dbReference>
<sequence>MVHAIGQCSRRLAMATLPSEISMPATLAGQERRLRMSYDAYLAWADEDVHAEWVNGEVIVQMPPTQPHQRVVTFLLQLVGMFIQLFRLGQLLPAPFEMRAVPQGSAREPDLLFVAQDHLSRLTEARLNGPADLVVEVVSDDSVTRDWVDKLAEYQAAGIPEYWIIDPRPGAARADFYLLDSTGHYQAVLLAPDGRYHSTVLPGFWLRVEWLVAVEPPDVLQTLAQIVGLPKLLDVLRHDGETTD</sequence>
<name>A0A937W664_UNCTE</name>
<keyword evidence="2" id="KW-0378">Hydrolase</keyword>
<proteinExistence type="predicted"/>
<dbReference type="Gene3D" id="3.90.1570.10">
    <property type="entry name" value="tt1808, chain A"/>
    <property type="match status" value="1"/>
</dbReference>
<dbReference type="GO" id="GO:0004519">
    <property type="term" value="F:endonuclease activity"/>
    <property type="evidence" value="ECO:0007669"/>
    <property type="project" value="UniProtKB-KW"/>
</dbReference>
<dbReference type="Pfam" id="PF05685">
    <property type="entry name" value="Uma2"/>
    <property type="match status" value="1"/>
</dbReference>
<dbReference type="PANTHER" id="PTHR34107">
    <property type="entry name" value="SLL0198 PROTEIN-RELATED"/>
    <property type="match status" value="1"/>
</dbReference>
<accession>A0A937W664</accession>
<keyword evidence="2" id="KW-0255">Endonuclease</keyword>
<dbReference type="PANTHER" id="PTHR34107:SF4">
    <property type="entry name" value="SLL1222 PROTEIN"/>
    <property type="match status" value="1"/>
</dbReference>
<gene>
    <name evidence="2" type="ORF">FJZ47_22070</name>
</gene>
<dbReference type="InterPro" id="IPR011335">
    <property type="entry name" value="Restrct_endonuc-II-like"/>
</dbReference>
<dbReference type="SUPFAM" id="SSF52980">
    <property type="entry name" value="Restriction endonuclease-like"/>
    <property type="match status" value="1"/>
</dbReference>
<evidence type="ECO:0000313" key="3">
    <source>
        <dbReference type="Proteomes" id="UP000712673"/>
    </source>
</evidence>
<organism evidence="2 3">
    <name type="scientific">Tectimicrobiota bacterium</name>
    <dbReference type="NCBI Taxonomy" id="2528274"/>
    <lineage>
        <taxon>Bacteria</taxon>
        <taxon>Pseudomonadati</taxon>
        <taxon>Nitrospinota/Tectimicrobiota group</taxon>
        <taxon>Candidatus Tectimicrobiota</taxon>
    </lineage>
</organism>
<protein>
    <submittedName>
        <fullName evidence="2">Uma2 family endonuclease</fullName>
    </submittedName>
</protein>
<comment type="caution">
    <text evidence="2">The sequence shown here is derived from an EMBL/GenBank/DDBJ whole genome shotgun (WGS) entry which is preliminary data.</text>
</comment>
<dbReference type="Proteomes" id="UP000712673">
    <property type="component" value="Unassembled WGS sequence"/>
</dbReference>